<keyword evidence="13" id="KW-1185">Reference proteome</keyword>
<accession>A0A8S1HTD1</accession>
<dbReference type="InterPro" id="IPR001005">
    <property type="entry name" value="SANT/Myb"/>
</dbReference>
<evidence type="ECO:0000256" key="7">
    <source>
        <dbReference type="ARBA" id="ARBA00023125"/>
    </source>
</evidence>
<dbReference type="InterPro" id="IPR000949">
    <property type="entry name" value="ELM2_dom"/>
</dbReference>
<keyword evidence="4" id="KW-0863">Zinc-finger</keyword>
<dbReference type="SUPFAM" id="SSF46689">
    <property type="entry name" value="Homeodomain-like"/>
    <property type="match status" value="1"/>
</dbReference>
<evidence type="ECO:0000313" key="12">
    <source>
        <dbReference type="EMBL" id="CAD6198175.1"/>
    </source>
</evidence>
<evidence type="ECO:0000256" key="8">
    <source>
        <dbReference type="ARBA" id="ARBA00023242"/>
    </source>
</evidence>
<sequence>MEEEFSRSSIGDDEEFDENLEDGEDCEATIDEEELLEDGEDYADELKDLEDEGEMTLEDLRRKYGVGDECDNGDYKDAPQTSSETNVQGPSSLPNELSYLDEMANSLSGNEDEDGDYAPPDLWRRQVRVNAELYQAEIPDLLAKDDQANYLTPDEAKALLLWSNPGNEKMTSDQIDEYLRDVVALRIEHEQSFPEKANRNRDDEDALCALLRNDFDVKKAKEAFPFPCVNAPVRSVRSDALAWDENECKLFEKSLEQFGKDFSTIRRHVFPYRHVGEIVEHYYRWKLTIDYKVWRLEHPHSATTSSHLHYDHWQQVTVAARTSENDQKPSEPTPTVTH</sequence>
<evidence type="ECO:0000256" key="3">
    <source>
        <dbReference type="ARBA" id="ARBA00022723"/>
    </source>
</evidence>
<comment type="subcellular location">
    <subcellularLocation>
        <location evidence="1">Nucleus</location>
    </subcellularLocation>
</comment>
<dbReference type="GO" id="GO:0003714">
    <property type="term" value="F:transcription corepressor activity"/>
    <property type="evidence" value="ECO:0007669"/>
    <property type="project" value="TreeGrafter"/>
</dbReference>
<evidence type="ECO:0000259" key="11">
    <source>
        <dbReference type="PROSITE" id="PS51293"/>
    </source>
</evidence>
<evidence type="ECO:0000313" key="13">
    <source>
        <dbReference type="Proteomes" id="UP000835052"/>
    </source>
</evidence>
<feature type="region of interest" description="Disordered" evidence="9">
    <location>
        <begin position="49"/>
        <end position="96"/>
    </location>
</feature>
<dbReference type="Pfam" id="PF01448">
    <property type="entry name" value="ELM2"/>
    <property type="match status" value="1"/>
</dbReference>
<dbReference type="SMART" id="SM01189">
    <property type="entry name" value="ELM2"/>
    <property type="match status" value="1"/>
</dbReference>
<evidence type="ECO:0000256" key="4">
    <source>
        <dbReference type="ARBA" id="ARBA00022771"/>
    </source>
</evidence>
<organism evidence="12 13">
    <name type="scientific">Caenorhabditis auriculariae</name>
    <dbReference type="NCBI Taxonomy" id="2777116"/>
    <lineage>
        <taxon>Eukaryota</taxon>
        <taxon>Metazoa</taxon>
        <taxon>Ecdysozoa</taxon>
        <taxon>Nematoda</taxon>
        <taxon>Chromadorea</taxon>
        <taxon>Rhabditida</taxon>
        <taxon>Rhabditina</taxon>
        <taxon>Rhabditomorpha</taxon>
        <taxon>Rhabditoidea</taxon>
        <taxon>Rhabditidae</taxon>
        <taxon>Peloderinae</taxon>
        <taxon>Caenorhabditis</taxon>
    </lineage>
</organism>
<keyword evidence="5" id="KW-0862">Zinc</keyword>
<dbReference type="GO" id="GO:0000122">
    <property type="term" value="P:negative regulation of transcription by RNA polymerase II"/>
    <property type="evidence" value="ECO:0007669"/>
    <property type="project" value="TreeGrafter"/>
</dbReference>
<dbReference type="GO" id="GO:0008270">
    <property type="term" value="F:zinc ion binding"/>
    <property type="evidence" value="ECO:0007669"/>
    <property type="project" value="UniProtKB-KW"/>
</dbReference>
<dbReference type="PROSITE" id="PS51156">
    <property type="entry name" value="ELM2"/>
    <property type="match status" value="1"/>
</dbReference>
<keyword evidence="6" id="KW-0805">Transcription regulation</keyword>
<dbReference type="InterPro" id="IPR017884">
    <property type="entry name" value="SANT_dom"/>
</dbReference>
<reference evidence="12" key="1">
    <citation type="submission" date="2020-10" db="EMBL/GenBank/DDBJ databases">
        <authorList>
            <person name="Kikuchi T."/>
        </authorList>
    </citation>
    <scope>NUCLEOTIDE SEQUENCE</scope>
    <source>
        <strain evidence="12">NKZ352</strain>
    </source>
</reference>
<dbReference type="InterPro" id="IPR009057">
    <property type="entry name" value="Homeodomain-like_sf"/>
</dbReference>
<dbReference type="Gene3D" id="1.10.10.60">
    <property type="entry name" value="Homeodomain-like"/>
    <property type="match status" value="1"/>
</dbReference>
<protein>
    <recommendedName>
        <fullName evidence="14">ELM2 domain-containing protein</fullName>
    </recommendedName>
</protein>
<dbReference type="OrthoDB" id="5916873at2759"/>
<keyword evidence="2" id="KW-0678">Repressor</keyword>
<dbReference type="PROSITE" id="PS51293">
    <property type="entry name" value="SANT"/>
    <property type="match status" value="1"/>
</dbReference>
<dbReference type="GO" id="GO:0003677">
    <property type="term" value="F:DNA binding"/>
    <property type="evidence" value="ECO:0007669"/>
    <property type="project" value="UniProtKB-KW"/>
</dbReference>
<feature type="region of interest" description="Disordered" evidence="9">
    <location>
        <begin position="1"/>
        <end position="24"/>
    </location>
</feature>
<proteinExistence type="predicted"/>
<evidence type="ECO:0000256" key="6">
    <source>
        <dbReference type="ARBA" id="ARBA00023015"/>
    </source>
</evidence>
<keyword evidence="7" id="KW-0238">DNA-binding</keyword>
<dbReference type="GO" id="GO:0042826">
    <property type="term" value="F:histone deacetylase binding"/>
    <property type="evidence" value="ECO:0007669"/>
    <property type="project" value="TreeGrafter"/>
</dbReference>
<dbReference type="FunFam" id="1.10.10.60:FF:000012">
    <property type="entry name" value="Metastasis-associated 1 family, member 3"/>
    <property type="match status" value="1"/>
</dbReference>
<keyword evidence="6" id="KW-0804">Transcription</keyword>
<keyword evidence="8" id="KW-0539">Nucleus</keyword>
<feature type="domain" description="SANT" evidence="11">
    <location>
        <begin position="238"/>
        <end position="290"/>
    </location>
</feature>
<dbReference type="InterPro" id="IPR040138">
    <property type="entry name" value="MIER/MTA"/>
</dbReference>
<dbReference type="SMART" id="SM00717">
    <property type="entry name" value="SANT"/>
    <property type="match status" value="1"/>
</dbReference>
<comment type="caution">
    <text evidence="12">The sequence shown here is derived from an EMBL/GenBank/DDBJ whole genome shotgun (WGS) entry which is preliminary data.</text>
</comment>
<dbReference type="EMBL" id="CAJGYM010000117">
    <property type="protein sequence ID" value="CAD6198175.1"/>
    <property type="molecule type" value="Genomic_DNA"/>
</dbReference>
<evidence type="ECO:0008006" key="14">
    <source>
        <dbReference type="Google" id="ProtNLM"/>
    </source>
</evidence>
<gene>
    <name evidence="12" type="ORF">CAUJ_LOCUS14081</name>
</gene>
<dbReference type="PANTHER" id="PTHR10865:SF28">
    <property type="entry name" value="ELM2 DOMAIN-CONTAINING PROTEIN"/>
    <property type="match status" value="1"/>
</dbReference>
<feature type="compositionally biased region" description="Acidic residues" evidence="9">
    <location>
        <begin position="11"/>
        <end position="24"/>
    </location>
</feature>
<evidence type="ECO:0000256" key="1">
    <source>
        <dbReference type="ARBA" id="ARBA00004123"/>
    </source>
</evidence>
<evidence type="ECO:0000259" key="10">
    <source>
        <dbReference type="PROSITE" id="PS51156"/>
    </source>
</evidence>
<feature type="compositionally biased region" description="Polar residues" evidence="9">
    <location>
        <begin position="79"/>
        <end position="95"/>
    </location>
</feature>
<evidence type="ECO:0000256" key="2">
    <source>
        <dbReference type="ARBA" id="ARBA00022491"/>
    </source>
</evidence>
<feature type="domain" description="ELM2" evidence="10">
    <location>
        <begin position="125"/>
        <end position="228"/>
    </location>
</feature>
<dbReference type="Proteomes" id="UP000835052">
    <property type="component" value="Unassembled WGS sequence"/>
</dbReference>
<evidence type="ECO:0000256" key="5">
    <source>
        <dbReference type="ARBA" id="ARBA00022833"/>
    </source>
</evidence>
<evidence type="ECO:0000256" key="9">
    <source>
        <dbReference type="SAM" id="MobiDB-lite"/>
    </source>
</evidence>
<name>A0A8S1HTD1_9PELO</name>
<keyword evidence="3" id="KW-0479">Metal-binding</keyword>
<dbReference type="PANTHER" id="PTHR10865">
    <property type="entry name" value="METASTASIS-ASSOCIATED PROTEIN AND MESODERM INDUCTION EARLY RESPONSE PROTEIN"/>
    <property type="match status" value="1"/>
</dbReference>
<dbReference type="GO" id="GO:0005654">
    <property type="term" value="C:nucleoplasm"/>
    <property type="evidence" value="ECO:0007669"/>
    <property type="project" value="TreeGrafter"/>
</dbReference>
<dbReference type="AlphaFoldDB" id="A0A8S1HTD1"/>